<dbReference type="SUPFAM" id="SSF69593">
    <property type="entry name" value="Glycerol-3-phosphate (1)-acyltransferase"/>
    <property type="match status" value="1"/>
</dbReference>
<evidence type="ECO:0000256" key="1">
    <source>
        <dbReference type="SAM" id="Phobius"/>
    </source>
</evidence>
<sequence>MTAVAPMYAVPISERPRQPWRRTFSAVLFFLVFNLGCLMVNASQFVFLLPLRVLPFKWSRALYVDGIRYTKGAFGCLLILMCQWFAPTKLIVSFETTGKGCFTLEDIGRIVVKDKRGDVSLNLPTKFVMVANHQIYLDWLYEWCLLYFIGPQGVHRYVYITLKKSLQWVPIVGWGMQFFNFIFLARSWASDRVQLSASLSTLASEAEKQDNPLAFILYPEGTLVSQDTRPISKKFADKMGIADMTHTLLPRSTGLHYSLRSLSPRIPELRLIDVTVVYPGEERPAGIPPLHYGQDFYTLRSVFFDGLPPPVIHMHLRMFDVAREVPIGDLSGSNPEASLKTGPMVEVDIPEEEKRGFDEWLKGLWKEKDDSIGMFYEANSFTRENQVTVEIPLKLRRKREMLDAFCFFLPAAAGWAWRKCKGY</sequence>
<feature type="domain" description="Phospholipid/glycerol acyltransferase" evidence="2">
    <location>
        <begin position="127"/>
        <end position="256"/>
    </location>
</feature>
<accession>A0A9P7W1L9</accession>
<evidence type="ECO:0000313" key="4">
    <source>
        <dbReference type="Proteomes" id="UP000812287"/>
    </source>
</evidence>
<dbReference type="InterPro" id="IPR002123">
    <property type="entry name" value="Plipid/glycerol_acylTrfase"/>
</dbReference>
<gene>
    <name evidence="3" type="ORF">BT62DRAFT_1072408</name>
</gene>
<dbReference type="AlphaFoldDB" id="A0A9P7W1L9"/>
<dbReference type="OrthoDB" id="189226at2759"/>
<feature type="transmembrane region" description="Helical" evidence="1">
    <location>
        <begin position="24"/>
        <end position="49"/>
    </location>
</feature>
<keyword evidence="1" id="KW-0472">Membrane</keyword>
<keyword evidence="1" id="KW-0812">Transmembrane</keyword>
<dbReference type="Pfam" id="PF01553">
    <property type="entry name" value="Acyltransferase"/>
    <property type="match status" value="1"/>
</dbReference>
<evidence type="ECO:0000313" key="3">
    <source>
        <dbReference type="EMBL" id="KAG7450314.1"/>
    </source>
</evidence>
<dbReference type="GO" id="GO:0016746">
    <property type="term" value="F:acyltransferase activity"/>
    <property type="evidence" value="ECO:0007669"/>
    <property type="project" value="InterPro"/>
</dbReference>
<dbReference type="GO" id="GO:0005783">
    <property type="term" value="C:endoplasmic reticulum"/>
    <property type="evidence" value="ECO:0007669"/>
    <property type="project" value="TreeGrafter"/>
</dbReference>
<reference evidence="3" key="1">
    <citation type="submission" date="2020-11" db="EMBL/GenBank/DDBJ databases">
        <title>Adaptations for nitrogen fixation in a non-lichenized fungal sporocarp promotes dispersal by wood-feeding termites.</title>
        <authorList>
            <consortium name="DOE Joint Genome Institute"/>
            <person name="Koch R.A."/>
            <person name="Yoon G."/>
            <person name="Arayal U."/>
            <person name="Lail K."/>
            <person name="Amirebrahimi M."/>
            <person name="Labutti K."/>
            <person name="Lipzen A."/>
            <person name="Riley R."/>
            <person name="Barry K."/>
            <person name="Henrissat B."/>
            <person name="Grigoriev I.V."/>
            <person name="Herr J.R."/>
            <person name="Aime M.C."/>
        </authorList>
    </citation>
    <scope>NUCLEOTIDE SEQUENCE</scope>
    <source>
        <strain evidence="3">MCA 3950</strain>
    </source>
</reference>
<proteinExistence type="predicted"/>
<dbReference type="CDD" id="cd07990">
    <property type="entry name" value="LPLAT_LCLAT1-like"/>
    <property type="match status" value="1"/>
</dbReference>
<dbReference type="SMART" id="SM00563">
    <property type="entry name" value="PlsC"/>
    <property type="match status" value="1"/>
</dbReference>
<evidence type="ECO:0000259" key="2">
    <source>
        <dbReference type="SMART" id="SM00563"/>
    </source>
</evidence>
<comment type="caution">
    <text evidence="3">The sequence shown here is derived from an EMBL/GenBank/DDBJ whole genome shotgun (WGS) entry which is preliminary data.</text>
</comment>
<protein>
    <recommendedName>
        <fullName evidence="2">Phospholipid/glycerol acyltransferase domain-containing protein</fullName>
    </recommendedName>
</protein>
<organism evidence="3 4">
    <name type="scientific">Guyanagaster necrorhizus</name>
    <dbReference type="NCBI Taxonomy" id="856835"/>
    <lineage>
        <taxon>Eukaryota</taxon>
        <taxon>Fungi</taxon>
        <taxon>Dikarya</taxon>
        <taxon>Basidiomycota</taxon>
        <taxon>Agaricomycotina</taxon>
        <taxon>Agaricomycetes</taxon>
        <taxon>Agaricomycetidae</taxon>
        <taxon>Agaricales</taxon>
        <taxon>Marasmiineae</taxon>
        <taxon>Physalacriaceae</taxon>
        <taxon>Guyanagaster</taxon>
    </lineage>
</organism>
<dbReference type="RefSeq" id="XP_043043814.1">
    <property type="nucleotide sequence ID" value="XM_043178849.1"/>
</dbReference>
<dbReference type="PANTHER" id="PTHR10983:SF16">
    <property type="entry name" value="LYSOCARDIOLIPIN ACYLTRANSFERASE 1"/>
    <property type="match status" value="1"/>
</dbReference>
<dbReference type="GO" id="GO:0036149">
    <property type="term" value="P:phosphatidylinositol acyl-chain remodeling"/>
    <property type="evidence" value="ECO:0007669"/>
    <property type="project" value="TreeGrafter"/>
</dbReference>
<dbReference type="GeneID" id="66101143"/>
<name>A0A9P7W1L9_9AGAR</name>
<keyword evidence="1" id="KW-1133">Transmembrane helix</keyword>
<keyword evidence="4" id="KW-1185">Reference proteome</keyword>
<dbReference type="PANTHER" id="PTHR10983">
    <property type="entry name" value="1-ACYLGLYCEROL-3-PHOSPHATE ACYLTRANSFERASE-RELATED"/>
    <property type="match status" value="1"/>
</dbReference>
<dbReference type="Proteomes" id="UP000812287">
    <property type="component" value="Unassembled WGS sequence"/>
</dbReference>
<dbReference type="EMBL" id="MU250526">
    <property type="protein sequence ID" value="KAG7450314.1"/>
    <property type="molecule type" value="Genomic_DNA"/>
</dbReference>